<dbReference type="PROSITE" id="PS51257">
    <property type="entry name" value="PROKAR_LIPOPROTEIN"/>
    <property type="match status" value="1"/>
</dbReference>
<dbReference type="Proteomes" id="UP000255036">
    <property type="component" value="Unassembled WGS sequence"/>
</dbReference>
<proteinExistence type="predicted"/>
<protein>
    <submittedName>
        <fullName evidence="1">Uncharacterized protein</fullName>
    </submittedName>
</protein>
<gene>
    <name evidence="1" type="ORF">DWV06_10570</name>
</gene>
<evidence type="ECO:0000313" key="1">
    <source>
        <dbReference type="EMBL" id="RDU23216.1"/>
    </source>
</evidence>
<organism evidence="1 2">
    <name type="scientific">Anaerosacchariphilus polymeriproducens</name>
    <dbReference type="NCBI Taxonomy" id="1812858"/>
    <lineage>
        <taxon>Bacteria</taxon>
        <taxon>Bacillati</taxon>
        <taxon>Bacillota</taxon>
        <taxon>Clostridia</taxon>
        <taxon>Lachnospirales</taxon>
        <taxon>Lachnospiraceae</taxon>
        <taxon>Anaerosacchariphilus</taxon>
    </lineage>
</organism>
<dbReference type="RefSeq" id="WP_115482160.1">
    <property type="nucleotide sequence ID" value="NZ_QRCT01000032.1"/>
</dbReference>
<reference evidence="1 2" key="1">
    <citation type="submission" date="2018-07" db="EMBL/GenBank/DDBJ databases">
        <title>Anaerosacharophilus polymeroproducens gen. nov. sp. nov., an anaerobic bacterium isolated from salt field.</title>
        <authorList>
            <person name="Kim W."/>
            <person name="Yang S.-H."/>
            <person name="Oh J."/>
            <person name="Lee J.-H."/>
            <person name="Kwon K.K."/>
        </authorList>
    </citation>
    <scope>NUCLEOTIDE SEQUENCE [LARGE SCALE GENOMIC DNA]</scope>
    <source>
        <strain evidence="1 2">MCWD5</strain>
    </source>
</reference>
<dbReference type="AlphaFoldDB" id="A0A371AUG5"/>
<comment type="caution">
    <text evidence="1">The sequence shown here is derived from an EMBL/GenBank/DDBJ whole genome shotgun (WGS) entry which is preliminary data.</text>
</comment>
<evidence type="ECO:0000313" key="2">
    <source>
        <dbReference type="Proteomes" id="UP000255036"/>
    </source>
</evidence>
<sequence>MKRRIISLLITFTLLFIGGCGDVNKTRDELEGTYVFKDSSMTGIDKLIFEDDTLQMCTYYKYNLMSDGQIKFLNLENEKDHNMKTQYIVEQSDNKYKLDIYEGSEVKNSNNYVIYKSGNDGILGKDTFDGIYVDDKNNVKYVFSKDGTLELISIQSYSINDKTIKLTGTSGSTTFSYELKNQGKELDISSGSDNNFTLMKE</sequence>
<keyword evidence="2" id="KW-1185">Reference proteome</keyword>
<accession>A0A371AUG5</accession>
<dbReference type="EMBL" id="QRCT01000032">
    <property type="protein sequence ID" value="RDU23216.1"/>
    <property type="molecule type" value="Genomic_DNA"/>
</dbReference>
<name>A0A371AUG5_9FIRM</name>